<organism evidence="2 3">
    <name type="scientific">Sphaeroforma arctica JP610</name>
    <dbReference type="NCBI Taxonomy" id="667725"/>
    <lineage>
        <taxon>Eukaryota</taxon>
        <taxon>Ichthyosporea</taxon>
        <taxon>Ichthyophonida</taxon>
        <taxon>Sphaeroforma</taxon>
    </lineage>
</organism>
<sequence>SPGYAISLVAESTTGALYGADVAAEKGSLPEDIGEEAAKLLFEEILQVSIYGTGILLKEYRWVYNELLLEI</sequence>
<dbReference type="OrthoDB" id="1911237at2759"/>
<reference evidence="2 3" key="1">
    <citation type="submission" date="2011-02" db="EMBL/GenBank/DDBJ databases">
        <title>The Genome Sequence of Sphaeroforma arctica JP610.</title>
        <authorList>
            <consortium name="The Broad Institute Genome Sequencing Platform"/>
            <person name="Russ C."/>
            <person name="Cuomo C."/>
            <person name="Young S.K."/>
            <person name="Zeng Q."/>
            <person name="Gargeya S."/>
            <person name="Alvarado L."/>
            <person name="Berlin A."/>
            <person name="Chapman S.B."/>
            <person name="Chen Z."/>
            <person name="Freedman E."/>
            <person name="Gellesch M."/>
            <person name="Goldberg J."/>
            <person name="Griggs A."/>
            <person name="Gujja S."/>
            <person name="Heilman E."/>
            <person name="Heiman D."/>
            <person name="Howarth C."/>
            <person name="Mehta T."/>
            <person name="Neiman D."/>
            <person name="Pearson M."/>
            <person name="Roberts A."/>
            <person name="Saif S."/>
            <person name="Shea T."/>
            <person name="Shenoy N."/>
            <person name="Sisk P."/>
            <person name="Stolte C."/>
            <person name="Sykes S."/>
            <person name="White J."/>
            <person name="Yandava C."/>
            <person name="Burger G."/>
            <person name="Gray M.W."/>
            <person name="Holland P.W.H."/>
            <person name="King N."/>
            <person name="Lang F.B.F."/>
            <person name="Roger A.J."/>
            <person name="Ruiz-Trillo I."/>
            <person name="Haas B."/>
            <person name="Nusbaum C."/>
            <person name="Birren B."/>
        </authorList>
    </citation>
    <scope>NUCLEOTIDE SEQUENCE [LARGE SCALE GENOMIC DNA]</scope>
    <source>
        <strain evidence="2 3">JP610</strain>
    </source>
</reference>
<dbReference type="Gene3D" id="3.30.360.20">
    <property type="entry name" value="RNA 3'-terminal phosphate cyclase, insert domain"/>
    <property type="match status" value="1"/>
</dbReference>
<dbReference type="RefSeq" id="XP_014143222.1">
    <property type="nucleotide sequence ID" value="XM_014287747.1"/>
</dbReference>
<dbReference type="AlphaFoldDB" id="A0A0L0EY26"/>
<accession>A0A0L0EY26</accession>
<evidence type="ECO:0000313" key="2">
    <source>
        <dbReference type="EMBL" id="KNC69320.1"/>
    </source>
</evidence>
<proteinExistence type="predicted"/>
<name>A0A0L0EY26_9EUKA</name>
<keyword evidence="3" id="KW-1185">Reference proteome</keyword>
<evidence type="ECO:0000313" key="3">
    <source>
        <dbReference type="Proteomes" id="UP000054560"/>
    </source>
</evidence>
<evidence type="ECO:0000259" key="1">
    <source>
        <dbReference type="Pfam" id="PF05189"/>
    </source>
</evidence>
<dbReference type="InterPro" id="IPR013791">
    <property type="entry name" value="RNA3'-term_phos_cycl_insert"/>
</dbReference>
<dbReference type="Pfam" id="PF05189">
    <property type="entry name" value="RTC_insert"/>
    <property type="match status" value="1"/>
</dbReference>
<protein>
    <recommendedName>
        <fullName evidence="1">RNA 3'-terminal phosphate cyclase insert domain-containing protein</fullName>
    </recommendedName>
</protein>
<dbReference type="InterPro" id="IPR036553">
    <property type="entry name" value="RPTC_insert"/>
</dbReference>
<dbReference type="EMBL" id="KQ255854">
    <property type="protein sequence ID" value="KNC69320.1"/>
    <property type="molecule type" value="Genomic_DNA"/>
</dbReference>
<dbReference type="GeneID" id="25918674"/>
<dbReference type="Proteomes" id="UP000054560">
    <property type="component" value="Unassembled WGS sequence"/>
</dbReference>
<feature type="domain" description="RNA 3'-terminal phosphate cyclase insert" evidence="1">
    <location>
        <begin position="1"/>
        <end position="45"/>
    </location>
</feature>
<gene>
    <name evidence="2" type="ORF">SARC_18170</name>
</gene>
<feature type="non-terminal residue" evidence="2">
    <location>
        <position position="1"/>
    </location>
</feature>